<feature type="compositionally biased region" description="Low complexity" evidence="1">
    <location>
        <begin position="17"/>
        <end position="36"/>
    </location>
</feature>
<proteinExistence type="predicted"/>
<organism evidence="2 3">
    <name type="scientific">Luteolibacter soli</name>
    <dbReference type="NCBI Taxonomy" id="3135280"/>
    <lineage>
        <taxon>Bacteria</taxon>
        <taxon>Pseudomonadati</taxon>
        <taxon>Verrucomicrobiota</taxon>
        <taxon>Verrucomicrobiia</taxon>
        <taxon>Verrucomicrobiales</taxon>
        <taxon>Verrucomicrobiaceae</taxon>
        <taxon>Luteolibacter</taxon>
    </lineage>
</organism>
<protein>
    <recommendedName>
        <fullName evidence="4">Lipoprotein</fullName>
    </recommendedName>
</protein>
<dbReference type="EMBL" id="JBBUKT010000001">
    <property type="protein sequence ID" value="MEK7949340.1"/>
    <property type="molecule type" value="Genomic_DNA"/>
</dbReference>
<keyword evidence="3" id="KW-1185">Reference proteome</keyword>
<evidence type="ECO:0000313" key="3">
    <source>
        <dbReference type="Proteomes" id="UP001371305"/>
    </source>
</evidence>
<feature type="region of interest" description="Disordered" evidence="1">
    <location>
        <begin position="133"/>
        <end position="163"/>
    </location>
</feature>
<dbReference type="RefSeq" id="WP_341402757.1">
    <property type="nucleotide sequence ID" value="NZ_JBBUKT010000001.1"/>
</dbReference>
<feature type="region of interest" description="Disordered" evidence="1">
    <location>
        <begin position="11"/>
        <end position="50"/>
    </location>
</feature>
<reference evidence="2 3" key="1">
    <citation type="submission" date="2024-04" db="EMBL/GenBank/DDBJ databases">
        <title>Luteolibacter sp. isolated from soil.</title>
        <authorList>
            <person name="An J."/>
        </authorList>
    </citation>
    <scope>NUCLEOTIDE SEQUENCE [LARGE SCALE GENOMIC DNA]</scope>
    <source>
        <strain evidence="2 3">Y139</strain>
    </source>
</reference>
<accession>A0ABU9APP6</accession>
<sequence length="208" mass="21650">MLPALWVGACSGTGGDSSASKPAAEATAAADPAAKPFRMKTGDNGDDDYGKMANKFGSASPYATGPDGKPMGEYKTAAGFDKANSQFNKGYAGKAYQAGEYKAKSFWGSKDYAKAVYGGNTDGNGLRKASKFDGSAAGEGTKTARDAGRNFKTGDYGTGATRDAGKEITKFAGAENARQSEMVTDAEIVPWQQQHGMTIEETKGKMGR</sequence>
<name>A0ABU9APP6_9BACT</name>
<evidence type="ECO:0000256" key="1">
    <source>
        <dbReference type="SAM" id="MobiDB-lite"/>
    </source>
</evidence>
<gene>
    <name evidence="2" type="ORF">WKV53_02465</name>
</gene>
<evidence type="ECO:0008006" key="4">
    <source>
        <dbReference type="Google" id="ProtNLM"/>
    </source>
</evidence>
<evidence type="ECO:0000313" key="2">
    <source>
        <dbReference type="EMBL" id="MEK7949340.1"/>
    </source>
</evidence>
<comment type="caution">
    <text evidence="2">The sequence shown here is derived from an EMBL/GenBank/DDBJ whole genome shotgun (WGS) entry which is preliminary data.</text>
</comment>
<dbReference type="Proteomes" id="UP001371305">
    <property type="component" value="Unassembled WGS sequence"/>
</dbReference>